<protein>
    <submittedName>
        <fullName evidence="1">Uncharacterized protein DUF664</fullName>
    </submittedName>
</protein>
<dbReference type="SUPFAM" id="SSF109854">
    <property type="entry name" value="DinB/YfiT-like putative metalloenzymes"/>
    <property type="match status" value="1"/>
</dbReference>
<gene>
    <name evidence="1" type="ORF">EV384_5151</name>
</gene>
<dbReference type="Pfam" id="PF04978">
    <property type="entry name" value="MST"/>
    <property type="match status" value="1"/>
</dbReference>
<dbReference type="AlphaFoldDB" id="A0A4Q8BGB8"/>
<dbReference type="Gene3D" id="1.20.120.450">
    <property type="entry name" value="dinb family like domain"/>
    <property type="match status" value="1"/>
</dbReference>
<comment type="caution">
    <text evidence="1">The sequence shown here is derived from an EMBL/GenBank/DDBJ whole genome shotgun (WGS) entry which is preliminary data.</text>
</comment>
<dbReference type="Proteomes" id="UP000294114">
    <property type="component" value="Unassembled WGS sequence"/>
</dbReference>
<keyword evidence="2" id="KW-1185">Reference proteome</keyword>
<dbReference type="InterPro" id="IPR034660">
    <property type="entry name" value="DinB/YfiT-like"/>
</dbReference>
<evidence type="ECO:0000313" key="2">
    <source>
        <dbReference type="Proteomes" id="UP000294114"/>
    </source>
</evidence>
<dbReference type="EMBL" id="SHLD01000001">
    <property type="protein sequence ID" value="RZU76491.1"/>
    <property type="molecule type" value="Genomic_DNA"/>
</dbReference>
<proteinExistence type="predicted"/>
<name>A0A4Q8BGB8_9ACTN</name>
<dbReference type="InterPro" id="IPR007061">
    <property type="entry name" value="MST-like"/>
</dbReference>
<evidence type="ECO:0000313" key="1">
    <source>
        <dbReference type="EMBL" id="RZU76491.1"/>
    </source>
</evidence>
<accession>A0A4Q8BGB8</accession>
<reference evidence="1 2" key="1">
    <citation type="submission" date="2019-02" db="EMBL/GenBank/DDBJ databases">
        <title>Sequencing the genomes of 1000 actinobacteria strains.</title>
        <authorList>
            <person name="Klenk H.-P."/>
        </authorList>
    </citation>
    <scope>NUCLEOTIDE SEQUENCE [LARGE SCALE GENOMIC DNA]</scope>
    <source>
        <strain evidence="1 2">DSM 45612</strain>
    </source>
</reference>
<sequence length="152" mass="16047">MATSSHPGRTRNLGLRGLRAHEVRGTQLAPALAYDPDLALVVRGNDAFRPGYDPDAVDRELIASGLSLLGLVKHLTATEHGWFLETYAGRPAGPIDPDAEFSVGSDETTDALVASFLDVCAQARAAVAAGGLDEVVRMAGARRSTCARSWCT</sequence>
<organism evidence="1 2">
    <name type="scientific">Micromonospora kangleipakensis</name>
    <dbReference type="NCBI Taxonomy" id="1077942"/>
    <lineage>
        <taxon>Bacteria</taxon>
        <taxon>Bacillati</taxon>
        <taxon>Actinomycetota</taxon>
        <taxon>Actinomycetes</taxon>
        <taxon>Micromonosporales</taxon>
        <taxon>Micromonosporaceae</taxon>
        <taxon>Micromonospora</taxon>
    </lineage>
</organism>